<accession>A0A1I5PDH9</accession>
<dbReference type="EMBL" id="FOXD01000004">
    <property type="protein sequence ID" value="SFP32144.1"/>
    <property type="molecule type" value="Genomic_DNA"/>
</dbReference>
<evidence type="ECO:0000313" key="2">
    <source>
        <dbReference type="Proteomes" id="UP000198892"/>
    </source>
</evidence>
<evidence type="ECO:0000313" key="1">
    <source>
        <dbReference type="EMBL" id="SFP32144.1"/>
    </source>
</evidence>
<keyword evidence="2" id="KW-1185">Reference proteome</keyword>
<proteinExistence type="predicted"/>
<protein>
    <submittedName>
        <fullName evidence="1">Uncharacterized protein</fullName>
    </submittedName>
</protein>
<name>A0A1I5PDH9_9BACI</name>
<dbReference type="RefSeq" id="WP_093335682.1">
    <property type="nucleotide sequence ID" value="NZ_FOXD01000004.1"/>
</dbReference>
<reference evidence="2" key="1">
    <citation type="submission" date="2016-10" db="EMBL/GenBank/DDBJ databases">
        <authorList>
            <person name="Varghese N."/>
            <person name="Submissions S."/>
        </authorList>
    </citation>
    <scope>NUCLEOTIDE SEQUENCE [LARGE SCALE GENOMIC DNA]</scope>
    <source>
        <strain evidence="2">S7</strain>
    </source>
</reference>
<dbReference type="AlphaFoldDB" id="A0A1I5PDH9"/>
<organism evidence="1 2">
    <name type="scientific">Salibacterium halotolerans</name>
    <dbReference type="NCBI Taxonomy" id="1884432"/>
    <lineage>
        <taxon>Bacteria</taxon>
        <taxon>Bacillati</taxon>
        <taxon>Bacillota</taxon>
        <taxon>Bacilli</taxon>
        <taxon>Bacillales</taxon>
        <taxon>Bacillaceae</taxon>
    </lineage>
</organism>
<sequence length="89" mass="9306">MPWARLAVAAAVLPDQLLVETDGLRPFQDPFAGIEITPELLGDVITTPAGITKEKGAALVVQLQKNEGACLLRSGWVDGPSLGMGPKAL</sequence>
<dbReference type="Proteomes" id="UP000198892">
    <property type="component" value="Unassembled WGS sequence"/>
</dbReference>
<gene>
    <name evidence="1" type="ORF">SAMN05518683_10483</name>
</gene>